<dbReference type="InterPro" id="IPR000587">
    <property type="entry name" value="Creatinase_N"/>
</dbReference>
<keyword evidence="3" id="KW-0645">Protease</keyword>
<dbReference type="Pfam" id="PF01321">
    <property type="entry name" value="Creatinase_N"/>
    <property type="match status" value="1"/>
</dbReference>
<feature type="domain" description="Peptidase M24" evidence="1">
    <location>
        <begin position="160"/>
        <end position="357"/>
    </location>
</feature>
<gene>
    <name evidence="3" type="ORF">M1843_05100</name>
</gene>
<dbReference type="InterPro" id="IPR029149">
    <property type="entry name" value="Creatin/AminoP/Spt16_N"/>
</dbReference>
<dbReference type="CDD" id="cd01092">
    <property type="entry name" value="APP-like"/>
    <property type="match status" value="1"/>
</dbReference>
<dbReference type="RefSeq" id="WP_416342989.1">
    <property type="nucleotide sequence ID" value="NZ_JALQCY010000002.1"/>
</dbReference>
<keyword evidence="4" id="KW-1185">Reference proteome</keyword>
<dbReference type="SUPFAM" id="SSF55920">
    <property type="entry name" value="Creatinase/aminopeptidase"/>
    <property type="match status" value="1"/>
</dbReference>
<evidence type="ECO:0000259" key="1">
    <source>
        <dbReference type="Pfam" id="PF00557"/>
    </source>
</evidence>
<keyword evidence="3" id="KW-0031">Aminopeptidase</keyword>
<sequence>MTPFSPAVYADRRRRAAAQAAAAGLAGVLVTPGPDLRYFLGYTPSADTERLTLLAIPAADGDHDGDGDQAVAVVPRLEAHDLEVGAVGGIEAVAWSDGEDEHAVAARLLRPDGRYAISDAAWALHVLGLQRAMPASSYAAVTTVLPMLRAAKSPEEVARLAAAGAGADAVFEQIVTRRFAGRAESEVSADLDALLRSHGHEQVDFTLVCAGENGADPHHEAGNRVIREGDMVVMDFGGLADGYGSDTTRTVHVGAPTAGEQEVHDVVRAAQQAGVDAVRPGATCQDVDRASRAVIADAGFGDWFVHRTGHGIGLTTHEPPYMVEGEETPIEAGMCFSVEPGIYLPGEFGVRIEDIVVAFPSGVPGTADAPDSGVRLNTSPHEMVVVE</sequence>
<protein>
    <submittedName>
        <fullName evidence="3">Aminopeptidase P family protein</fullName>
    </submittedName>
</protein>
<dbReference type="InterPro" id="IPR050659">
    <property type="entry name" value="Peptidase_M24B"/>
</dbReference>
<reference evidence="3 4" key="1">
    <citation type="submission" date="2022-02" db="EMBL/GenBank/DDBJ databases">
        <title>The car tank lid bacteriome: a reservoir of bacteria with potential in bioremediation of fuel.</title>
        <authorList>
            <person name="Vidal-Verdu A."/>
            <person name="Gomez-Martinez D."/>
            <person name="Latorre-Perez A."/>
            <person name="Pereto J."/>
            <person name="Porcar M."/>
        </authorList>
    </citation>
    <scope>NUCLEOTIDE SEQUENCE [LARGE SCALE GENOMIC DNA]</scope>
    <source>
        <strain evidence="3 4">4D.3</strain>
    </source>
</reference>
<name>A0ABT0J0Z2_9MICO</name>
<dbReference type="Gene3D" id="3.90.230.10">
    <property type="entry name" value="Creatinase/methionine aminopeptidase superfamily"/>
    <property type="match status" value="1"/>
</dbReference>
<dbReference type="Proteomes" id="UP001651050">
    <property type="component" value="Unassembled WGS sequence"/>
</dbReference>
<proteinExistence type="predicted"/>
<dbReference type="GO" id="GO:0004177">
    <property type="term" value="F:aminopeptidase activity"/>
    <property type="evidence" value="ECO:0007669"/>
    <property type="project" value="UniProtKB-KW"/>
</dbReference>
<dbReference type="PANTHER" id="PTHR46112:SF3">
    <property type="entry name" value="AMINOPEPTIDASE YPDF"/>
    <property type="match status" value="1"/>
</dbReference>
<keyword evidence="3" id="KW-0378">Hydrolase</keyword>
<evidence type="ECO:0000313" key="4">
    <source>
        <dbReference type="Proteomes" id="UP001651050"/>
    </source>
</evidence>
<accession>A0ABT0J0Z2</accession>
<evidence type="ECO:0000313" key="3">
    <source>
        <dbReference type="EMBL" id="MCK9793123.1"/>
    </source>
</evidence>
<dbReference type="InterPro" id="IPR000994">
    <property type="entry name" value="Pept_M24"/>
</dbReference>
<dbReference type="PANTHER" id="PTHR46112">
    <property type="entry name" value="AMINOPEPTIDASE"/>
    <property type="match status" value="1"/>
</dbReference>
<dbReference type="SUPFAM" id="SSF53092">
    <property type="entry name" value="Creatinase/prolidase N-terminal domain"/>
    <property type="match status" value="1"/>
</dbReference>
<comment type="caution">
    <text evidence="3">The sequence shown here is derived from an EMBL/GenBank/DDBJ whole genome shotgun (WGS) entry which is preliminary data.</text>
</comment>
<feature type="domain" description="Creatinase N-terminal" evidence="2">
    <location>
        <begin position="12"/>
        <end position="150"/>
    </location>
</feature>
<organism evidence="3 4">
    <name type="scientific">Isoptericola peretonis</name>
    <dbReference type="NCBI Taxonomy" id="2918523"/>
    <lineage>
        <taxon>Bacteria</taxon>
        <taxon>Bacillati</taxon>
        <taxon>Actinomycetota</taxon>
        <taxon>Actinomycetes</taxon>
        <taxon>Micrococcales</taxon>
        <taxon>Promicromonosporaceae</taxon>
        <taxon>Isoptericola</taxon>
    </lineage>
</organism>
<dbReference type="Pfam" id="PF00557">
    <property type="entry name" value="Peptidase_M24"/>
    <property type="match status" value="1"/>
</dbReference>
<dbReference type="EMBL" id="JALQCY010000002">
    <property type="protein sequence ID" value="MCK9793123.1"/>
    <property type="molecule type" value="Genomic_DNA"/>
</dbReference>
<dbReference type="InterPro" id="IPR036005">
    <property type="entry name" value="Creatinase/aminopeptidase-like"/>
</dbReference>
<evidence type="ECO:0000259" key="2">
    <source>
        <dbReference type="Pfam" id="PF01321"/>
    </source>
</evidence>
<dbReference type="Gene3D" id="3.40.350.10">
    <property type="entry name" value="Creatinase/prolidase N-terminal domain"/>
    <property type="match status" value="1"/>
</dbReference>